<gene>
    <name evidence="2" type="ORF">DBV05_g10723</name>
</gene>
<dbReference type="EMBL" id="VCHE01000129">
    <property type="protein sequence ID" value="KAB2570606.1"/>
    <property type="molecule type" value="Genomic_DNA"/>
</dbReference>
<organism evidence="2 3">
    <name type="scientific">Lasiodiplodia theobromae</name>
    <dbReference type="NCBI Taxonomy" id="45133"/>
    <lineage>
        <taxon>Eukaryota</taxon>
        <taxon>Fungi</taxon>
        <taxon>Dikarya</taxon>
        <taxon>Ascomycota</taxon>
        <taxon>Pezizomycotina</taxon>
        <taxon>Dothideomycetes</taxon>
        <taxon>Dothideomycetes incertae sedis</taxon>
        <taxon>Botryosphaeriales</taxon>
        <taxon>Botryosphaeriaceae</taxon>
        <taxon>Lasiodiplodia</taxon>
    </lineage>
</organism>
<evidence type="ECO:0000256" key="1">
    <source>
        <dbReference type="SAM" id="MobiDB-lite"/>
    </source>
</evidence>
<dbReference type="Proteomes" id="UP000325902">
    <property type="component" value="Unassembled WGS sequence"/>
</dbReference>
<name>A0A5N5CZ57_9PEZI</name>
<evidence type="ECO:0000313" key="2">
    <source>
        <dbReference type="EMBL" id="KAB2570606.1"/>
    </source>
</evidence>
<proteinExistence type="predicted"/>
<dbReference type="OrthoDB" id="3527108at2759"/>
<protein>
    <submittedName>
        <fullName evidence="2">Uncharacterized protein</fullName>
    </submittedName>
</protein>
<accession>A0A5N5CZ57</accession>
<reference evidence="2 3" key="1">
    <citation type="journal article" date="2019" name="Sci. Rep.">
        <title>A multi-omics analysis of the grapevine pathogen Lasiodiplodia theobromae reveals that temperature affects the expression of virulence- and pathogenicity-related genes.</title>
        <authorList>
            <person name="Felix C."/>
            <person name="Meneses R."/>
            <person name="Goncalves M.F.M."/>
            <person name="Tilleman L."/>
            <person name="Duarte A.S."/>
            <person name="Jorrin-Novo J.V."/>
            <person name="Van de Peer Y."/>
            <person name="Deforce D."/>
            <person name="Van Nieuwerburgh F."/>
            <person name="Esteves A.C."/>
            <person name="Alves A."/>
        </authorList>
    </citation>
    <scope>NUCLEOTIDE SEQUENCE [LARGE SCALE GENOMIC DNA]</scope>
    <source>
        <strain evidence="2 3">LA-SOL3</strain>
    </source>
</reference>
<feature type="region of interest" description="Disordered" evidence="1">
    <location>
        <begin position="228"/>
        <end position="255"/>
    </location>
</feature>
<comment type="caution">
    <text evidence="2">The sequence shown here is derived from an EMBL/GenBank/DDBJ whole genome shotgun (WGS) entry which is preliminary data.</text>
</comment>
<dbReference type="AlphaFoldDB" id="A0A5N5CZ57"/>
<sequence>MLQQAVLSYIAAGWPREDIIIVDNSGTMDANPEGLLSRDNPFFLDYQLFRSHYGVSILQTPTLFSFAQLMNFYLRLSIAQQWPFFFWSHMDVVVLSNEIRAPYKSLYQEILESLSTDTPSLSDPVNSTWAVKFFAYDFLTLINVSAWRTIGQWDTFIPYYTTDCDAYSRVVMNGFSKEKVELGGRIYDVASTMHDPEAALFPATDQINSEQAGSQRYQELVTELDRMEREKRNRPANEGGRNTWQDDKGAGRGEPWTYDPPAFQHAWLKTSDNGREMYKDKWGTSLCNLEKDDVQLSGMWSIEHTE</sequence>
<evidence type="ECO:0000313" key="3">
    <source>
        <dbReference type="Proteomes" id="UP000325902"/>
    </source>
</evidence>
<keyword evidence="3" id="KW-1185">Reference proteome</keyword>